<feature type="chain" id="PRO_5044891511" evidence="2">
    <location>
        <begin position="20"/>
        <end position="267"/>
    </location>
</feature>
<keyword evidence="4" id="KW-1185">Reference proteome</keyword>
<feature type="transmembrane region" description="Helical" evidence="1">
    <location>
        <begin position="181"/>
        <end position="202"/>
    </location>
</feature>
<keyword evidence="1" id="KW-0472">Membrane</keyword>
<evidence type="ECO:0000256" key="2">
    <source>
        <dbReference type="SAM" id="SignalP"/>
    </source>
</evidence>
<evidence type="ECO:0000313" key="3">
    <source>
        <dbReference type="EMBL" id="KAL3790239.1"/>
    </source>
</evidence>
<dbReference type="AlphaFoldDB" id="A0ABD3PQ50"/>
<proteinExistence type="predicted"/>
<dbReference type="Proteomes" id="UP001530400">
    <property type="component" value="Unassembled WGS sequence"/>
</dbReference>
<protein>
    <submittedName>
        <fullName evidence="3">Uncharacterized protein</fullName>
    </submittedName>
</protein>
<organism evidence="3 4">
    <name type="scientific">Cyclotella atomus</name>
    <dbReference type="NCBI Taxonomy" id="382360"/>
    <lineage>
        <taxon>Eukaryota</taxon>
        <taxon>Sar</taxon>
        <taxon>Stramenopiles</taxon>
        <taxon>Ochrophyta</taxon>
        <taxon>Bacillariophyta</taxon>
        <taxon>Coscinodiscophyceae</taxon>
        <taxon>Thalassiosirophycidae</taxon>
        <taxon>Stephanodiscales</taxon>
        <taxon>Stephanodiscaceae</taxon>
        <taxon>Cyclotella</taxon>
    </lineage>
</organism>
<feature type="transmembrane region" description="Helical" evidence="1">
    <location>
        <begin position="85"/>
        <end position="105"/>
    </location>
</feature>
<gene>
    <name evidence="3" type="ORF">ACHAWO_001314</name>
</gene>
<feature type="transmembrane region" description="Helical" evidence="1">
    <location>
        <begin position="248"/>
        <end position="266"/>
    </location>
</feature>
<comment type="caution">
    <text evidence="3">The sequence shown here is derived from an EMBL/GenBank/DDBJ whole genome shotgun (WGS) entry which is preliminary data.</text>
</comment>
<dbReference type="PANTHER" id="PTHR36974:SF1">
    <property type="entry name" value="DOXX FAMILY MEMBRANE PROTEIN"/>
    <property type="match status" value="1"/>
</dbReference>
<feature type="signal peptide" evidence="2">
    <location>
        <begin position="1"/>
        <end position="19"/>
    </location>
</feature>
<name>A0ABD3PQ50_9STRA</name>
<dbReference type="PANTHER" id="PTHR36974">
    <property type="entry name" value="MEMBRANE PROTEIN-RELATED"/>
    <property type="match status" value="1"/>
</dbReference>
<keyword evidence="2" id="KW-0732">Signal</keyword>
<feature type="transmembrane region" description="Helical" evidence="1">
    <location>
        <begin position="209"/>
        <end position="228"/>
    </location>
</feature>
<keyword evidence="1" id="KW-1133">Transmembrane helix</keyword>
<evidence type="ECO:0000313" key="4">
    <source>
        <dbReference type="Proteomes" id="UP001530400"/>
    </source>
</evidence>
<reference evidence="3 4" key="1">
    <citation type="submission" date="2024-10" db="EMBL/GenBank/DDBJ databases">
        <title>Updated reference genomes for cyclostephanoid diatoms.</title>
        <authorList>
            <person name="Roberts W.R."/>
            <person name="Alverson A.J."/>
        </authorList>
    </citation>
    <scope>NUCLEOTIDE SEQUENCE [LARGE SCALE GENOMIC DNA]</scope>
    <source>
        <strain evidence="3 4">AJA010-31</strain>
    </source>
</reference>
<keyword evidence="1" id="KW-0812">Transmembrane</keyword>
<dbReference type="EMBL" id="JALLPJ020000506">
    <property type="protein sequence ID" value="KAL3790239.1"/>
    <property type="molecule type" value="Genomic_DNA"/>
</dbReference>
<sequence>MRTSTLIASLLCLVKSTCAFSSSETSIRHLTVANPSHPTWTINIRSTNPINNHQTTALHSQLPPIIERPDSSILIASKDPNTQKVAVLAISAFILFGTSIFVNILNGFDDILPDGWFDAWKDYTWPLGLGLIFSAAGVSHFTVKDAFINIVPPRGTWGGLWNVPAPGAEELGLSYAEYHTFWTGIAELGGGILLILSGYSFIDFPTEVVARLLGLLVVAVTPANIYMFTHDAEMGEGIPPIPYPYGHLGRAIAQMVLLSLFWELSFR</sequence>
<evidence type="ECO:0000256" key="1">
    <source>
        <dbReference type="SAM" id="Phobius"/>
    </source>
</evidence>
<accession>A0ABD3PQ50</accession>